<dbReference type="Gene3D" id="3.30.230.10">
    <property type="match status" value="1"/>
</dbReference>
<evidence type="ECO:0000259" key="8">
    <source>
        <dbReference type="Pfam" id="PF08544"/>
    </source>
</evidence>
<dbReference type="InterPro" id="IPR005917">
    <property type="entry name" value="Pmev_kinase_bact"/>
</dbReference>
<dbReference type="PRINTS" id="PR00959">
    <property type="entry name" value="MEVGALKINASE"/>
</dbReference>
<dbReference type="NCBIfam" id="TIGR01220">
    <property type="entry name" value="Pmev_kin_Gr_pos"/>
    <property type="match status" value="1"/>
</dbReference>
<organism evidence="9 10">
    <name type="scientific">Vagococcus zengguangii</name>
    <dbReference type="NCBI Taxonomy" id="2571750"/>
    <lineage>
        <taxon>Bacteria</taxon>
        <taxon>Bacillati</taxon>
        <taxon>Bacillota</taxon>
        <taxon>Bacilli</taxon>
        <taxon>Lactobacillales</taxon>
        <taxon>Enterococcaceae</taxon>
        <taxon>Vagococcus</taxon>
    </lineage>
</organism>
<evidence type="ECO:0000313" key="10">
    <source>
        <dbReference type="Proteomes" id="UP000298615"/>
    </source>
</evidence>
<accession>A0A4D7CVW1</accession>
<evidence type="ECO:0000256" key="3">
    <source>
        <dbReference type="ARBA" id="ARBA00022679"/>
    </source>
</evidence>
<dbReference type="Pfam" id="PF08544">
    <property type="entry name" value="GHMP_kinases_C"/>
    <property type="match status" value="1"/>
</dbReference>
<dbReference type="EMBL" id="CP039712">
    <property type="protein sequence ID" value="QCI86381.1"/>
    <property type="molecule type" value="Genomic_DNA"/>
</dbReference>
<dbReference type="SUPFAM" id="SSF55060">
    <property type="entry name" value="GHMP Kinase, C-terminal domain"/>
    <property type="match status" value="1"/>
</dbReference>
<dbReference type="GO" id="GO:0019287">
    <property type="term" value="P:isopentenyl diphosphate biosynthetic process, mevalonate pathway"/>
    <property type="evidence" value="ECO:0007669"/>
    <property type="project" value="UniProtKB-UniPathway"/>
</dbReference>
<proteinExistence type="predicted"/>
<gene>
    <name evidence="9" type="ORF">FA707_05115</name>
</gene>
<dbReference type="InterPro" id="IPR020568">
    <property type="entry name" value="Ribosomal_Su5_D2-typ_SF"/>
</dbReference>
<dbReference type="OrthoDB" id="1522677at2"/>
<dbReference type="InterPro" id="IPR006204">
    <property type="entry name" value="GHMP_kinase_N_dom"/>
</dbReference>
<dbReference type="EC" id="2.7.4.2" evidence="2"/>
<name>A0A4D7CVW1_9ENTE</name>
<keyword evidence="4" id="KW-0547">Nucleotide-binding</keyword>
<keyword evidence="6" id="KW-0067">ATP-binding</keyword>
<dbReference type="InterPro" id="IPR035102">
    <property type="entry name" value="Phosphomevalonate_kinase"/>
</dbReference>
<dbReference type="SUPFAM" id="SSF54211">
    <property type="entry name" value="Ribosomal protein S5 domain 2-like"/>
    <property type="match status" value="1"/>
</dbReference>
<keyword evidence="5 9" id="KW-0418">Kinase</keyword>
<evidence type="ECO:0000256" key="6">
    <source>
        <dbReference type="ARBA" id="ARBA00022840"/>
    </source>
</evidence>
<dbReference type="Proteomes" id="UP000298615">
    <property type="component" value="Chromosome"/>
</dbReference>
<keyword evidence="3 9" id="KW-0808">Transferase</keyword>
<evidence type="ECO:0000256" key="5">
    <source>
        <dbReference type="ARBA" id="ARBA00022777"/>
    </source>
</evidence>
<dbReference type="Pfam" id="PF00288">
    <property type="entry name" value="GHMP_kinases_N"/>
    <property type="match status" value="1"/>
</dbReference>
<dbReference type="PANTHER" id="PTHR31814:SF2">
    <property type="entry name" value="PHOSPHOMEVALONATE KINASE"/>
    <property type="match status" value="1"/>
</dbReference>
<dbReference type="InterPro" id="IPR014721">
    <property type="entry name" value="Ribsml_uS5_D2-typ_fold_subgr"/>
</dbReference>
<dbReference type="RefSeq" id="WP_136953212.1">
    <property type="nucleotide sequence ID" value="NZ_CP039712.1"/>
</dbReference>
<evidence type="ECO:0000256" key="1">
    <source>
        <dbReference type="ARBA" id="ARBA00005017"/>
    </source>
</evidence>
<protein>
    <recommendedName>
        <fullName evidence="2">phosphomevalonate kinase</fullName>
        <ecNumber evidence="2">2.7.4.2</ecNumber>
    </recommendedName>
</protein>
<evidence type="ECO:0000259" key="7">
    <source>
        <dbReference type="Pfam" id="PF00288"/>
    </source>
</evidence>
<feature type="domain" description="GHMP kinase N-terminal" evidence="7">
    <location>
        <begin position="77"/>
        <end position="171"/>
    </location>
</feature>
<evidence type="ECO:0000256" key="4">
    <source>
        <dbReference type="ARBA" id="ARBA00022741"/>
    </source>
</evidence>
<dbReference type="PANTHER" id="PTHR31814">
    <property type="match status" value="1"/>
</dbReference>
<feature type="domain" description="GHMP kinase C-terminal" evidence="8">
    <location>
        <begin position="271"/>
        <end position="329"/>
    </location>
</feature>
<keyword evidence="10" id="KW-1185">Reference proteome</keyword>
<comment type="pathway">
    <text evidence="1">Isoprenoid biosynthesis; isopentenyl diphosphate biosynthesis via mevalonate pathway; isopentenyl diphosphate from (R)-mevalonate: step 2/3.</text>
</comment>
<dbReference type="InterPro" id="IPR013750">
    <property type="entry name" value="GHMP_kinase_C_dom"/>
</dbReference>
<dbReference type="AlphaFoldDB" id="A0A4D7CVW1"/>
<dbReference type="UniPathway" id="UPA00057">
    <property type="reaction ID" value="UER00099"/>
</dbReference>
<dbReference type="Gene3D" id="3.30.70.890">
    <property type="entry name" value="GHMP kinase, C-terminal domain"/>
    <property type="match status" value="1"/>
</dbReference>
<dbReference type="KEGG" id="vao:FA707_05115"/>
<sequence length="360" mass="39808">MIKASAPGKLYIAGEYAVLEPGHPAILVALNQYITVKLTQTNNLGTIRSSLTNGFPIPWTRKQGKFFMDQRENPFAYVVQAVTTTEQYITELNKPLHFFNLEIESDLDNHDGRKYGLGSSGAVTVATIKALLQFYQVPYTAETIYKLAAITHLAINSNGSFGDLAASSYGGWIAYSCFDRQWLLEKSTQHALSELLAMDWPLLTIEPLPVPNNLELLIGWTGSPASTTHLVDLINDEKAEIQDYYSQFLAQSKTVVEEILTGFSESNLQKIQNGIHKNRNLLQQLGKNSGIQIETATLFEMCEIAQEYGGAAKSSGAGGGDCGIVIIEKQPTYTPLFKEWLNQNITPLPLSVHYDAIKQI</sequence>
<evidence type="ECO:0000256" key="2">
    <source>
        <dbReference type="ARBA" id="ARBA00012958"/>
    </source>
</evidence>
<reference evidence="9 10" key="1">
    <citation type="submission" date="2019-04" db="EMBL/GenBank/DDBJ databases">
        <title>Vagococcus sp. nov., isolated from faeces of yaks (Bos grunniens).</title>
        <authorList>
            <person name="Ge Y."/>
        </authorList>
    </citation>
    <scope>NUCLEOTIDE SEQUENCE [LARGE SCALE GENOMIC DNA]</scope>
    <source>
        <strain evidence="9 10">MN-17</strain>
    </source>
</reference>
<dbReference type="GO" id="GO:0004631">
    <property type="term" value="F:phosphomevalonate kinase activity"/>
    <property type="evidence" value="ECO:0007669"/>
    <property type="project" value="UniProtKB-EC"/>
</dbReference>
<evidence type="ECO:0000313" key="9">
    <source>
        <dbReference type="EMBL" id="QCI86381.1"/>
    </source>
</evidence>
<dbReference type="InterPro" id="IPR036554">
    <property type="entry name" value="GHMP_kinase_C_sf"/>
</dbReference>
<dbReference type="GO" id="GO:0005524">
    <property type="term" value="F:ATP binding"/>
    <property type="evidence" value="ECO:0007669"/>
    <property type="project" value="UniProtKB-KW"/>
</dbReference>